<dbReference type="InterPro" id="IPR036412">
    <property type="entry name" value="HAD-like_sf"/>
</dbReference>
<name>A0A9Q9IT22_9ACTN</name>
<dbReference type="Proteomes" id="UP001058003">
    <property type="component" value="Chromosome"/>
</dbReference>
<dbReference type="InterPro" id="IPR036514">
    <property type="entry name" value="SGNH_hydro_sf"/>
</dbReference>
<dbReference type="InterPro" id="IPR010033">
    <property type="entry name" value="HAD_SF_ppase_IIIC"/>
</dbReference>
<dbReference type="NCBIfam" id="TIGR01681">
    <property type="entry name" value="HAD-SF-IIIC"/>
    <property type="match status" value="1"/>
</dbReference>
<sequence length="649" mass="68829">MAVDVDVQPVPAAGAPLGGVAQLRALKRTGGLGAAAAELRQVLAGLTDPLDLEAAGGLLSGVRAHAQLAAEGGFVPQRVALLGNSTLDALPNLLTATLVRDGLLPQVRLAGFDQWRLEILTGAPNLADLEPRVTACLLDDNAVFERVTDPLDPAQVERGCAAFPADLAAWAAACRQALGGLVVLATVPLSGLRRDRYRDYATRARVEAAWERMNAAILDLGTEQGTVVLSAAAIAARFGTAATGGVPGSIFGAERMRHVAGQTFSTAFLAGYAEELARVARADLGRSAKCLVLDLDNTLWGGVVGDDGPGGIKLGGAYPGSAHRELQDLAHDLMRQGVLLTVASKNDDATAREAIDTHPEMVLRGDAFVAFAADWNPKPGNVTAMAQQLNIGSDAMVFLDDNPAERDLMRRAAPQVTTVEVGADPAGYATLLAARGDFALLRVTEEDRGRTAMYRADAQRAELSRTAVDLEQYLVDLGSKLSVERLAPLNAARITQLFGKTNQFNLTGRRYGDDEVRRREHERTAAYFGARLADRFGDHGLIAAVALARSDDGAWEIENMVLSCRVFSRNVEDALVGLILRAALAAGAPAVRGGFVASPKNGKFAGFYPGLGFAPVGGAPGRYQHDLRELPTLPRWIQITPDEEVFHVH</sequence>
<keyword evidence="2" id="KW-1185">Reference proteome</keyword>
<organism evidence="1 2">
    <name type="scientific">Dactylosporangium aurantiacum</name>
    <dbReference type="NCBI Taxonomy" id="35754"/>
    <lineage>
        <taxon>Bacteria</taxon>
        <taxon>Bacillati</taxon>
        <taxon>Actinomycetota</taxon>
        <taxon>Actinomycetes</taxon>
        <taxon>Micromonosporales</taxon>
        <taxon>Micromonosporaceae</taxon>
        <taxon>Dactylosporangium</taxon>
    </lineage>
</organism>
<dbReference type="Gene3D" id="3.40.50.1110">
    <property type="entry name" value="SGNH hydrolase"/>
    <property type="match status" value="1"/>
</dbReference>
<dbReference type="KEGG" id="daur:Daura_21100"/>
<dbReference type="EMBL" id="CP073767">
    <property type="protein sequence ID" value="UWZ58453.1"/>
    <property type="molecule type" value="Genomic_DNA"/>
</dbReference>
<dbReference type="Gene3D" id="3.40.50.1000">
    <property type="entry name" value="HAD superfamily/HAD-like"/>
    <property type="match status" value="1"/>
</dbReference>
<dbReference type="InterPro" id="IPR010037">
    <property type="entry name" value="FkbH_domain"/>
</dbReference>
<dbReference type="NCBIfam" id="TIGR01686">
    <property type="entry name" value="FkbH"/>
    <property type="match status" value="1"/>
</dbReference>
<accession>A0A9Q9IT22</accession>
<dbReference type="InterPro" id="IPR023214">
    <property type="entry name" value="HAD_sf"/>
</dbReference>
<reference evidence="1" key="1">
    <citation type="submission" date="2021-04" db="EMBL/GenBank/DDBJ databases">
        <title>Dactylosporangium aurantiacum NRRL B-8018 full assembly.</title>
        <authorList>
            <person name="Hartkoorn R.C."/>
            <person name="Beaudoing E."/>
            <person name="Hot D."/>
        </authorList>
    </citation>
    <scope>NUCLEOTIDE SEQUENCE</scope>
    <source>
        <strain evidence="1">NRRL B-8018</strain>
    </source>
</reference>
<protein>
    <submittedName>
        <fullName evidence="1">HAD-IIIC family phosphatase</fullName>
    </submittedName>
</protein>
<proteinExistence type="predicted"/>
<dbReference type="OrthoDB" id="323926at2"/>
<gene>
    <name evidence="1" type="ORF">Daura_21100</name>
</gene>
<evidence type="ECO:0000313" key="2">
    <source>
        <dbReference type="Proteomes" id="UP001058003"/>
    </source>
</evidence>
<dbReference type="SUPFAM" id="SSF56784">
    <property type="entry name" value="HAD-like"/>
    <property type="match status" value="1"/>
</dbReference>
<dbReference type="AlphaFoldDB" id="A0A9Q9IT22"/>
<evidence type="ECO:0000313" key="1">
    <source>
        <dbReference type="EMBL" id="UWZ58453.1"/>
    </source>
</evidence>
<dbReference type="RefSeq" id="WP_052388113.1">
    <property type="nucleotide sequence ID" value="NZ_CP073767.1"/>
</dbReference>